<accession>A0A9X1KTL3</accession>
<evidence type="ECO:0000313" key="2">
    <source>
        <dbReference type="Proteomes" id="UP001139366"/>
    </source>
</evidence>
<dbReference type="Proteomes" id="UP001139366">
    <property type="component" value="Unassembled WGS sequence"/>
</dbReference>
<keyword evidence="2" id="KW-1185">Reference proteome</keyword>
<organism evidence="1 2">
    <name type="scientific">Flavobacterium potami</name>
    <dbReference type="NCBI Taxonomy" id="2872310"/>
    <lineage>
        <taxon>Bacteria</taxon>
        <taxon>Pseudomonadati</taxon>
        <taxon>Bacteroidota</taxon>
        <taxon>Flavobacteriia</taxon>
        <taxon>Flavobacteriales</taxon>
        <taxon>Flavobacteriaceae</taxon>
        <taxon>Flavobacterium</taxon>
    </lineage>
</organism>
<protein>
    <submittedName>
        <fullName evidence="1">Uncharacterized protein</fullName>
    </submittedName>
</protein>
<dbReference type="RefSeq" id="WP_223711417.1">
    <property type="nucleotide sequence ID" value="NZ_JAINUY010000011.1"/>
</dbReference>
<comment type="caution">
    <text evidence="1">The sequence shown here is derived from an EMBL/GenBank/DDBJ whole genome shotgun (WGS) entry which is preliminary data.</text>
</comment>
<sequence length="125" mass="13723">MSQELDLGSVVIPLTEGIQWADQYRKDGATEEGRKKHVDGYLIPLQTLKLVMDQDIQAVRAYKGINKAGEQTLILVGAKWDAKKGIYVDVFKEEKGEGVEGGIPLVYDGARPVPPYGDPESPLNP</sequence>
<name>A0A9X1KTL3_9FLAO</name>
<gene>
    <name evidence="1" type="ORF">K6T82_23600</name>
</gene>
<proteinExistence type="predicted"/>
<evidence type="ECO:0000313" key="1">
    <source>
        <dbReference type="EMBL" id="MBZ4037762.1"/>
    </source>
</evidence>
<dbReference type="AlphaFoldDB" id="A0A9X1KTL3"/>
<dbReference type="EMBL" id="JAINUY010000011">
    <property type="protein sequence ID" value="MBZ4037762.1"/>
    <property type="molecule type" value="Genomic_DNA"/>
</dbReference>
<reference evidence="1 2" key="1">
    <citation type="journal article" date="2023" name="Antonie Van Leeuwenhoek">
        <title>Flavobacterium potami sp. nov., a multi-metal resistance genes harbouring bacterium isolated from shallow river silt.</title>
        <authorList>
            <person name="Li S."/>
            <person name="Mao S."/>
            <person name="Mu W."/>
            <person name="Guo B."/>
            <person name="Li C."/>
            <person name="Zhu Q."/>
            <person name="Hou X."/>
            <person name="Zhao Y."/>
            <person name="Wei S."/>
            <person name="Liu H."/>
            <person name="Liu A."/>
        </authorList>
    </citation>
    <scope>NUCLEOTIDE SEQUENCE [LARGE SCALE GENOMIC DNA]</scope>
    <source>
        <strain evidence="1 2">17A</strain>
    </source>
</reference>